<keyword evidence="3" id="KW-0809">Transit peptide</keyword>
<keyword evidence="5" id="KW-1185">Reference proteome</keyword>
<evidence type="ECO:0000256" key="2">
    <source>
        <dbReference type="ARBA" id="ARBA00022472"/>
    </source>
</evidence>
<keyword evidence="2" id="KW-0805">Transcription regulation</keyword>
<dbReference type="AlphaFoldDB" id="A0A9Q1KMD1"/>
<protein>
    <submittedName>
        <fullName evidence="4">Uncharacterized protein</fullName>
    </submittedName>
</protein>
<evidence type="ECO:0000313" key="4">
    <source>
        <dbReference type="EMBL" id="KAJ8446270.1"/>
    </source>
</evidence>
<dbReference type="Gene3D" id="1.25.70.10">
    <property type="entry name" value="Transcription termination factor 3, mitochondrial"/>
    <property type="match status" value="2"/>
</dbReference>
<comment type="similarity">
    <text evidence="1">Belongs to the mTERF family.</text>
</comment>
<dbReference type="SMART" id="SM00733">
    <property type="entry name" value="Mterf"/>
    <property type="match status" value="8"/>
</dbReference>
<dbReference type="Pfam" id="PF02536">
    <property type="entry name" value="mTERF"/>
    <property type="match status" value="1"/>
</dbReference>
<evidence type="ECO:0000256" key="3">
    <source>
        <dbReference type="ARBA" id="ARBA00022946"/>
    </source>
</evidence>
<dbReference type="PANTHER" id="PTHR13068:SF135">
    <property type="entry name" value="TRANSCRIPTION TERMINATION FACTOR MTERF8, CHLOROPLASTIC"/>
    <property type="match status" value="1"/>
</dbReference>
<dbReference type="GO" id="GO:0003676">
    <property type="term" value="F:nucleic acid binding"/>
    <property type="evidence" value="ECO:0007669"/>
    <property type="project" value="InterPro"/>
</dbReference>
<dbReference type="EMBL" id="JAKOGI010000058">
    <property type="protein sequence ID" value="KAJ8446270.1"/>
    <property type="molecule type" value="Genomic_DNA"/>
</dbReference>
<accession>A0A9Q1KMD1</accession>
<keyword evidence="2" id="KW-0806">Transcription termination</keyword>
<comment type="caution">
    <text evidence="4">The sequence shown here is derived from an EMBL/GenBank/DDBJ whole genome shotgun (WGS) entry which is preliminary data.</text>
</comment>
<dbReference type="PANTHER" id="PTHR13068">
    <property type="entry name" value="CGI-12 PROTEIN-RELATED"/>
    <property type="match status" value="1"/>
</dbReference>
<organism evidence="4 5">
    <name type="scientific">Carnegiea gigantea</name>
    <dbReference type="NCBI Taxonomy" id="171969"/>
    <lineage>
        <taxon>Eukaryota</taxon>
        <taxon>Viridiplantae</taxon>
        <taxon>Streptophyta</taxon>
        <taxon>Embryophyta</taxon>
        <taxon>Tracheophyta</taxon>
        <taxon>Spermatophyta</taxon>
        <taxon>Magnoliopsida</taxon>
        <taxon>eudicotyledons</taxon>
        <taxon>Gunneridae</taxon>
        <taxon>Pentapetalae</taxon>
        <taxon>Caryophyllales</taxon>
        <taxon>Cactineae</taxon>
        <taxon>Cactaceae</taxon>
        <taxon>Cactoideae</taxon>
        <taxon>Echinocereeae</taxon>
        <taxon>Carnegiea</taxon>
    </lineage>
</organism>
<dbReference type="GO" id="GO:0006353">
    <property type="term" value="P:DNA-templated transcription termination"/>
    <property type="evidence" value="ECO:0007669"/>
    <property type="project" value="UniProtKB-KW"/>
</dbReference>
<name>A0A9Q1KMD1_9CARY</name>
<dbReference type="OrthoDB" id="637682at2759"/>
<dbReference type="InterPro" id="IPR003690">
    <property type="entry name" value="MTERF"/>
</dbReference>
<dbReference type="Proteomes" id="UP001153076">
    <property type="component" value="Unassembled WGS sequence"/>
</dbReference>
<proteinExistence type="inferred from homology"/>
<reference evidence="4" key="1">
    <citation type="submission" date="2022-04" db="EMBL/GenBank/DDBJ databases">
        <title>Carnegiea gigantea Genome sequencing and assembly v2.</title>
        <authorList>
            <person name="Copetti D."/>
            <person name="Sanderson M.J."/>
            <person name="Burquez A."/>
            <person name="Wojciechowski M.F."/>
        </authorList>
    </citation>
    <scope>NUCLEOTIDE SEQUENCE</scope>
    <source>
        <strain evidence="4">SGP5-SGP5p</strain>
        <tissue evidence="4">Aerial part</tissue>
    </source>
</reference>
<sequence>MRGTFSPQTSAYRPKLPAYSRVRVRPFAFFSLTNLSSFPTQRLYPWPIGIQQSYSVFLRSNGSKNATASTEIGALFSLFQSLGLDEKEAEAILNRNPDIGSSDVKFLCNRIQGLQSAGLKDFVLSRLILKCPDILTAEEVGSLIKYIHGLGGKIESLQIKRLLLRTEPRFLAGFDKKVELLLQHGISREKIVYVLNNVNLSKAICCRSVQEIERMLAFLSCYDAVGIIAKWPLILNYDLDTQLVPRVGVLQKLSGDDKDGIGEVLNRLPKFLAYSVEHLQSHVELLRTCAGLSDQEIFKILVVFPSVMCCSKERKLRPRIDFLKECGLDAGEIYRLLRRRPTFLSLSFDKNLAYKLAMLTKIGYSYRTKELGIAMGAVSSTSFKSLQEAISLFLSYGFSYDDIVEMSTKHCQVLHYSPRSLEEKIEYLIEVMGREIGELLSFPAFLGYNLDTRIKHRYELSKKAVENNMSLNQLLAVSTEKFSKNSKYLVQVGGKSGEEDSDIDQVVR</sequence>
<evidence type="ECO:0000313" key="5">
    <source>
        <dbReference type="Proteomes" id="UP001153076"/>
    </source>
</evidence>
<keyword evidence="2" id="KW-0804">Transcription</keyword>
<evidence type="ECO:0000256" key="1">
    <source>
        <dbReference type="ARBA" id="ARBA00007692"/>
    </source>
</evidence>
<dbReference type="InterPro" id="IPR038538">
    <property type="entry name" value="MTERF_sf"/>
</dbReference>
<gene>
    <name evidence="4" type="ORF">Cgig2_016041</name>
</gene>